<feature type="transmembrane region" description="Helical" evidence="7">
    <location>
        <begin position="145"/>
        <end position="165"/>
    </location>
</feature>
<evidence type="ECO:0000256" key="3">
    <source>
        <dbReference type="ARBA" id="ARBA00022475"/>
    </source>
</evidence>
<feature type="transmembrane region" description="Helical" evidence="7">
    <location>
        <begin position="264"/>
        <end position="281"/>
    </location>
</feature>
<dbReference type="Gene3D" id="1.10.3720.10">
    <property type="entry name" value="MetI-like"/>
    <property type="match status" value="1"/>
</dbReference>
<dbReference type="PANTHER" id="PTHR43744">
    <property type="entry name" value="ABC TRANSPORTER PERMEASE PROTEIN MG189-RELATED-RELATED"/>
    <property type="match status" value="1"/>
</dbReference>
<dbReference type="InterPro" id="IPR035906">
    <property type="entry name" value="MetI-like_sf"/>
</dbReference>
<comment type="subcellular location">
    <subcellularLocation>
        <location evidence="1">Cell membrane</location>
        <topology evidence="1">Multi-pass membrane protein</topology>
    </subcellularLocation>
</comment>
<sequence>MKKHYNSLENRIVDTLVLIICVCIFVICILPLINVLALSFSGKEAAIAGKVSLWPVDFTLDSYKYLLQENRFFLSFWMSVKRVFLGVIINMVLTVLMAYPLSLEVRQFPSRDRYMWLLIFTMLFNGGVVPWYFVIRSLGMLDSIWALVLPGAVPVFNVILVINFFRNIPKAIKESAQLDGIGPLGMLVQIYIPLAKPAIATVSLFSIVNHWNSFFDGMLLMNTPEKMPLQTYIQSLVIRISDITQSGLSAEQLADRMSQRTFNASKIVVSTIPILLIYPFLQKYFVTGITLGSVKE</sequence>
<dbReference type="RefSeq" id="WP_009253806.1">
    <property type="nucleotide sequence ID" value="NZ_CABMHK010000065.1"/>
</dbReference>
<evidence type="ECO:0000256" key="1">
    <source>
        <dbReference type="ARBA" id="ARBA00004651"/>
    </source>
</evidence>
<evidence type="ECO:0000256" key="2">
    <source>
        <dbReference type="ARBA" id="ARBA00022448"/>
    </source>
</evidence>
<feature type="transmembrane region" description="Helical" evidence="7">
    <location>
        <begin position="83"/>
        <end position="102"/>
    </location>
</feature>
<dbReference type="PANTHER" id="PTHR43744:SF9">
    <property type="entry name" value="POLYGALACTURONAN_RHAMNOGALACTURONAN TRANSPORT SYSTEM PERMEASE PROTEIN YTCP"/>
    <property type="match status" value="1"/>
</dbReference>
<dbReference type="InterPro" id="IPR000515">
    <property type="entry name" value="MetI-like"/>
</dbReference>
<dbReference type="GO" id="GO:0005886">
    <property type="term" value="C:plasma membrane"/>
    <property type="evidence" value="ECO:0007669"/>
    <property type="project" value="UniProtKB-SubCell"/>
</dbReference>
<dbReference type="AlphaFoldDB" id="A0A1E3ARV6"/>
<keyword evidence="2" id="KW-0813">Transport</keyword>
<gene>
    <name evidence="9" type="primary">araQ_50</name>
    <name evidence="9" type="ORF">BEH84_02057</name>
</gene>
<keyword evidence="6 7" id="KW-0472">Membrane</keyword>
<evidence type="ECO:0000256" key="7">
    <source>
        <dbReference type="SAM" id="Phobius"/>
    </source>
</evidence>
<dbReference type="EMBL" id="MCGI01000002">
    <property type="protein sequence ID" value="ODM11448.1"/>
    <property type="molecule type" value="Genomic_DNA"/>
</dbReference>
<dbReference type="PATRIC" id="fig|1432052.3.peg.2265"/>
<protein>
    <submittedName>
        <fullName evidence="9">L-arabinose transport system permease protein AraQ</fullName>
    </submittedName>
</protein>
<keyword evidence="5 7" id="KW-1133">Transmembrane helix</keyword>
<dbReference type="SUPFAM" id="SSF161098">
    <property type="entry name" value="MetI-like"/>
    <property type="match status" value="1"/>
</dbReference>
<feature type="domain" description="ABC transmembrane type-1" evidence="8">
    <location>
        <begin position="76"/>
        <end position="278"/>
    </location>
</feature>
<evidence type="ECO:0000313" key="9">
    <source>
        <dbReference type="EMBL" id="ODM11448.1"/>
    </source>
</evidence>
<evidence type="ECO:0000256" key="6">
    <source>
        <dbReference type="ARBA" id="ARBA00023136"/>
    </source>
</evidence>
<evidence type="ECO:0000259" key="8">
    <source>
        <dbReference type="PROSITE" id="PS50928"/>
    </source>
</evidence>
<feature type="transmembrane region" description="Helical" evidence="7">
    <location>
        <begin position="114"/>
        <end position="133"/>
    </location>
</feature>
<evidence type="ECO:0000313" key="10">
    <source>
        <dbReference type="Proteomes" id="UP000095003"/>
    </source>
</evidence>
<dbReference type="GeneID" id="93305039"/>
<keyword evidence="3" id="KW-1003">Cell membrane</keyword>
<proteinExistence type="predicted"/>
<feature type="transmembrane region" description="Helical" evidence="7">
    <location>
        <begin position="12"/>
        <end position="33"/>
    </location>
</feature>
<comment type="caution">
    <text evidence="9">The sequence shown here is derived from an EMBL/GenBank/DDBJ whole genome shotgun (WGS) entry which is preliminary data.</text>
</comment>
<dbReference type="GO" id="GO:0055085">
    <property type="term" value="P:transmembrane transport"/>
    <property type="evidence" value="ECO:0007669"/>
    <property type="project" value="InterPro"/>
</dbReference>
<dbReference type="PROSITE" id="PS50928">
    <property type="entry name" value="ABC_TM1"/>
    <property type="match status" value="1"/>
</dbReference>
<evidence type="ECO:0000256" key="4">
    <source>
        <dbReference type="ARBA" id="ARBA00022692"/>
    </source>
</evidence>
<dbReference type="CDD" id="cd06261">
    <property type="entry name" value="TM_PBP2"/>
    <property type="match status" value="1"/>
</dbReference>
<keyword evidence="4 7" id="KW-0812">Transmembrane</keyword>
<name>A0A1E3ARV6_9FIRM</name>
<accession>A0A1E3ARV6</accession>
<reference evidence="9 10" key="1">
    <citation type="submission" date="2016-07" db="EMBL/GenBank/DDBJ databases">
        <title>Characterization of isolates of Eisenbergiella tayi derived from blood cultures, using whole genome sequencing.</title>
        <authorList>
            <person name="Burdz T."/>
            <person name="Wiebe D."/>
            <person name="Huynh C."/>
            <person name="Bernard K."/>
        </authorList>
    </citation>
    <scope>NUCLEOTIDE SEQUENCE [LARGE SCALE GENOMIC DNA]</scope>
    <source>
        <strain evidence="9 10">NML 120489</strain>
    </source>
</reference>
<evidence type="ECO:0000256" key="5">
    <source>
        <dbReference type="ARBA" id="ARBA00022989"/>
    </source>
</evidence>
<dbReference type="Proteomes" id="UP000095003">
    <property type="component" value="Unassembled WGS sequence"/>
</dbReference>
<organism evidence="9 10">
    <name type="scientific">Eisenbergiella tayi</name>
    <dbReference type="NCBI Taxonomy" id="1432052"/>
    <lineage>
        <taxon>Bacteria</taxon>
        <taxon>Bacillati</taxon>
        <taxon>Bacillota</taxon>
        <taxon>Clostridia</taxon>
        <taxon>Lachnospirales</taxon>
        <taxon>Lachnospiraceae</taxon>
        <taxon>Eisenbergiella</taxon>
    </lineage>
</organism>